<sequence length="311" mass="34416">MPAPPPPRLSAESYSRHLGDVEFWAPYVRTVLERHGLGDRPLESGFVGTFPTFLAGDVVVKLFGWFHSWRSCHASELAAQEMLARRPEVPVPTLLGHGRLYDGPDGWPYLITTRMAGQAWRDVRLDDAARVRVAGELGTSMRVVHDIAPLEGPGHPPALLESRDRLTVIRAAALDRHRTWRTLPAALVDQIPAYLCPPAPERFVHADLTADHIFVKDGSLVGVIDWGDATLTDPCYELAALHLEAFGLDKDLLRAFLDGYGWKPDEGFVRRAMSAALTHEFDVFSTHSERLPAESFTSLADLATAIWDVGT</sequence>
<dbReference type="RefSeq" id="WP_192754364.1">
    <property type="nucleotide sequence ID" value="NZ_BAABJL010000042.1"/>
</dbReference>
<evidence type="ECO:0000313" key="2">
    <source>
        <dbReference type="EMBL" id="MBE1611101.1"/>
    </source>
</evidence>
<dbReference type="PANTHER" id="PTHR21310:SF15">
    <property type="entry name" value="AMINOGLYCOSIDE PHOSPHOTRANSFERASE DOMAIN-CONTAINING PROTEIN"/>
    <property type="match status" value="1"/>
</dbReference>
<dbReference type="PIRSF" id="PIRSF000707">
    <property type="entry name" value="Hygromycin-B_kinase"/>
    <property type="match status" value="1"/>
</dbReference>
<dbReference type="Pfam" id="PF01636">
    <property type="entry name" value="APH"/>
    <property type="match status" value="1"/>
</dbReference>
<accession>A0A927RNG5</accession>
<organism evidence="2 3">
    <name type="scientific">Actinopolymorpha pittospori</name>
    <dbReference type="NCBI Taxonomy" id="648752"/>
    <lineage>
        <taxon>Bacteria</taxon>
        <taxon>Bacillati</taxon>
        <taxon>Actinomycetota</taxon>
        <taxon>Actinomycetes</taxon>
        <taxon>Propionibacteriales</taxon>
        <taxon>Actinopolymorphaceae</taxon>
        <taxon>Actinopolymorpha</taxon>
    </lineage>
</organism>
<dbReference type="InterPro" id="IPR011009">
    <property type="entry name" value="Kinase-like_dom_sf"/>
</dbReference>
<dbReference type="EMBL" id="JADBEM010000001">
    <property type="protein sequence ID" value="MBE1611101.1"/>
    <property type="molecule type" value="Genomic_DNA"/>
</dbReference>
<dbReference type="AlphaFoldDB" id="A0A927RNG5"/>
<feature type="domain" description="Aminoglycoside phosphotransferase" evidence="1">
    <location>
        <begin position="75"/>
        <end position="266"/>
    </location>
</feature>
<dbReference type="Proteomes" id="UP000638648">
    <property type="component" value="Unassembled WGS sequence"/>
</dbReference>
<comment type="caution">
    <text evidence="2">The sequence shown here is derived from an EMBL/GenBank/DDBJ whole genome shotgun (WGS) entry which is preliminary data.</text>
</comment>
<gene>
    <name evidence="2" type="ORF">HEB94_007949</name>
</gene>
<dbReference type="InterPro" id="IPR002575">
    <property type="entry name" value="Aminoglycoside_PTrfase"/>
</dbReference>
<evidence type="ECO:0000313" key="3">
    <source>
        <dbReference type="Proteomes" id="UP000638648"/>
    </source>
</evidence>
<keyword evidence="3" id="KW-1185">Reference proteome</keyword>
<dbReference type="SUPFAM" id="SSF56112">
    <property type="entry name" value="Protein kinase-like (PK-like)"/>
    <property type="match status" value="1"/>
</dbReference>
<dbReference type="InterPro" id="IPR051678">
    <property type="entry name" value="AGP_Transferase"/>
</dbReference>
<dbReference type="Gene3D" id="3.90.1200.10">
    <property type="match status" value="1"/>
</dbReference>
<protein>
    <recommendedName>
        <fullName evidence="1">Aminoglycoside phosphotransferase domain-containing protein</fullName>
    </recommendedName>
</protein>
<dbReference type="PANTHER" id="PTHR21310">
    <property type="entry name" value="AMINOGLYCOSIDE PHOSPHOTRANSFERASE-RELATED-RELATED"/>
    <property type="match status" value="1"/>
</dbReference>
<proteinExistence type="predicted"/>
<name>A0A927RNG5_9ACTN</name>
<evidence type="ECO:0000259" key="1">
    <source>
        <dbReference type="Pfam" id="PF01636"/>
    </source>
</evidence>
<dbReference type="InterPro" id="IPR016259">
    <property type="entry name" value="Hygromycin-B_Kinase"/>
</dbReference>
<reference evidence="2" key="1">
    <citation type="submission" date="2020-10" db="EMBL/GenBank/DDBJ databases">
        <title>Sequencing the genomes of 1000 actinobacteria strains.</title>
        <authorList>
            <person name="Klenk H.-P."/>
        </authorList>
    </citation>
    <scope>NUCLEOTIDE SEQUENCE</scope>
    <source>
        <strain evidence="2">DSM 45354</strain>
    </source>
</reference>